<keyword evidence="5" id="KW-1185">Reference proteome</keyword>
<feature type="domain" description="SLH" evidence="3">
    <location>
        <begin position="92"/>
        <end position="155"/>
    </location>
</feature>
<evidence type="ECO:0000256" key="2">
    <source>
        <dbReference type="SAM" id="SignalP"/>
    </source>
</evidence>
<organism evidence="4 5">
    <name type="scientific">Planococcus liqunii</name>
    <dbReference type="NCBI Taxonomy" id="3058394"/>
    <lineage>
        <taxon>Bacteria</taxon>
        <taxon>Bacillati</taxon>
        <taxon>Bacillota</taxon>
        <taxon>Bacilli</taxon>
        <taxon>Bacillales</taxon>
        <taxon>Caryophanaceae</taxon>
        <taxon>Planococcus</taxon>
    </lineage>
</organism>
<dbReference type="Gene3D" id="2.60.40.1220">
    <property type="match status" value="1"/>
</dbReference>
<keyword evidence="1 2" id="KW-0732">Signal</keyword>
<evidence type="ECO:0000256" key="1">
    <source>
        <dbReference type="ARBA" id="ARBA00022729"/>
    </source>
</evidence>
<dbReference type="Gene3D" id="2.60.40.10">
    <property type="entry name" value="Immunoglobulins"/>
    <property type="match status" value="1"/>
</dbReference>
<proteinExistence type="predicted"/>
<evidence type="ECO:0000313" key="5">
    <source>
        <dbReference type="Proteomes" id="UP001172054"/>
    </source>
</evidence>
<dbReference type="InterPro" id="IPR001119">
    <property type="entry name" value="SLH_dom"/>
</dbReference>
<dbReference type="SUPFAM" id="SSF49373">
    <property type="entry name" value="Invasin/intimin cell-adhesion fragments"/>
    <property type="match status" value="1"/>
</dbReference>
<evidence type="ECO:0000259" key="3">
    <source>
        <dbReference type="PROSITE" id="PS51272"/>
    </source>
</evidence>
<accession>A0ABT8MNM9</accession>
<evidence type="ECO:0000313" key="4">
    <source>
        <dbReference type="EMBL" id="MDN7226470.1"/>
    </source>
</evidence>
<dbReference type="InterPro" id="IPR008964">
    <property type="entry name" value="Invasin/intimin_cell_adhesion"/>
</dbReference>
<name>A0ABT8MNM9_9BACL</name>
<dbReference type="Pfam" id="PF00395">
    <property type="entry name" value="SLH"/>
    <property type="match status" value="2"/>
</dbReference>
<sequence length="944" mass="100094">MAHQSKSYKKFVATAATATIVASAVVPAAFAAEVKPAAFTDVPSSYAPAIDFVVKNSFSKGLTPTQYGIADSIKRGDAAVIIANAASLNDKDAPASGFRDVPNRAALAINSLKAAGVVNGKSATNFGFADSITRGEAAIMLQKAFDLKGGDTKVPFSDVSDRYKDAVAALMANDVTNGISATQFGTQNPIKRGDFAKFIYALEPFIVVPGVEPSQIGITFGKGSLVADGTDTTTVTLTIKDPKTGAVATDADNIVLELSSSHGSLNNGNTARVIVQDGVATATLQSDFHQEDATAVVTAKLVEAAPDSKWHDQIGNVYAEKAITFKAVKSDSAVDPVLRSVDTDEADRVTLVFDKAVNPATFVETINGRFAVDAQGNAILRDDAQIEITSDFSNGDTHNIRGIQAVKGNPNAVEVILAADDTLTASSRVTVEAGFTGDYDGAGFETTTKSFTFTDALKPEATSVTVADRNTLVLNFSEPVLDEGANITINGGKVPVSAITAGEFNQNTGDKRHQITVDSSVFFPAGNHSVQISGVTDYAGNVIASDSLDFSLPTYDARPNATIKVESPEQFRVNFTDPVTGFDADELSFEIFIEENDATTATEGEWVEIGAEYFDRTTIVAGTEYVYELNTDLSRIFEGMDEEYVNYSNYEFRAVIDADTVTSSVNGLNNSEQIIGLNYQGSPLNEMDNVSPKLVGTPYEYINEAGDNEGFVVSFDEPVKAPGFDNADTPSVEQGEALPNLIVEFQGTNAAGQKITVAGEVAGYFPDGVDDLTAPYRSLGDTSADNELLVRATQDLQDLVDEDGYGSDWTLVVRNVTDDVGNAALSLSKKFEVKATPVDFEVETVDFYLNGEEEDEVVIDFTDAVRFTGNETNALRAQNYKLNGAALPQNSTVALGDDDVIEITLPDGTLLEASNTLTVSKSVTSANGTVLTGKNEFVAAPTAN</sequence>
<comment type="caution">
    <text evidence="4">The sequence shown here is derived from an EMBL/GenBank/DDBJ whole genome shotgun (WGS) entry which is preliminary data.</text>
</comment>
<reference evidence="4 5" key="1">
    <citation type="submission" date="2023-06" db="EMBL/GenBank/DDBJ databases">
        <title>Novel species in genus Planococcus.</title>
        <authorList>
            <person name="Ning S."/>
        </authorList>
    </citation>
    <scope>NUCLEOTIDE SEQUENCE [LARGE SCALE GENOMIC DNA]</scope>
    <source>
        <strain evidence="4 5">N064</strain>
    </source>
</reference>
<dbReference type="Proteomes" id="UP001172054">
    <property type="component" value="Unassembled WGS sequence"/>
</dbReference>
<dbReference type="PROSITE" id="PS51272">
    <property type="entry name" value="SLH"/>
    <property type="match status" value="1"/>
</dbReference>
<dbReference type="InterPro" id="IPR013783">
    <property type="entry name" value="Ig-like_fold"/>
</dbReference>
<dbReference type="EMBL" id="JAUJWW010000001">
    <property type="protein sequence ID" value="MDN7226470.1"/>
    <property type="molecule type" value="Genomic_DNA"/>
</dbReference>
<dbReference type="RefSeq" id="WP_301725515.1">
    <property type="nucleotide sequence ID" value="NZ_JAUJWW010000001.1"/>
</dbReference>
<feature type="signal peptide" evidence="2">
    <location>
        <begin position="1"/>
        <end position="31"/>
    </location>
</feature>
<gene>
    <name evidence="4" type="ORF">QWY15_04095</name>
</gene>
<dbReference type="InterPro" id="IPR014755">
    <property type="entry name" value="Cu-Rt/internalin_Ig-like"/>
</dbReference>
<feature type="chain" id="PRO_5047453304" evidence="2">
    <location>
        <begin position="32"/>
        <end position="944"/>
    </location>
</feature>
<protein>
    <submittedName>
        <fullName evidence="4">S-layer homology domain-containing protein</fullName>
    </submittedName>
</protein>